<organism evidence="4 5">
    <name type="scientific">Hujiaoplasma nucleasis</name>
    <dbReference type="NCBI Taxonomy" id="2725268"/>
    <lineage>
        <taxon>Bacteria</taxon>
        <taxon>Bacillati</taxon>
        <taxon>Mycoplasmatota</taxon>
        <taxon>Mollicutes</taxon>
        <taxon>Candidatus Izemoplasmatales</taxon>
        <taxon>Hujiaoplasmataceae</taxon>
        <taxon>Hujiaoplasma</taxon>
    </lineage>
</organism>
<dbReference type="InterPro" id="IPR046977">
    <property type="entry name" value="RsmC/RlmG"/>
</dbReference>
<dbReference type="EMBL" id="CP051151">
    <property type="protein sequence ID" value="QLY40307.1"/>
    <property type="molecule type" value="Genomic_DNA"/>
</dbReference>
<dbReference type="SUPFAM" id="SSF53335">
    <property type="entry name" value="S-adenosyl-L-methionine-dependent methyltransferases"/>
    <property type="match status" value="1"/>
</dbReference>
<sequence length="195" mass="21966">MGHYFTNDDSLRSNTKIHDVLIANKHYSFKTDHGVFSKKGLDFGSRLLIETVMKYPYHKLLDLGCGYGPIGIILKSIQPQALVDMVDINERAIELAKLNAKLNNTDVYPFVSDGFNQVKDQYDVIVTNPPIRAGKAVIYRFFEDAKKHLMPKGFLYIVIQKKQGAPSALAFCQSVYSSVEVVEKKSGYQIIRCGL</sequence>
<keyword evidence="5" id="KW-1185">Reference proteome</keyword>
<accession>A0A7L6N4V8</accession>
<dbReference type="Pfam" id="PF05175">
    <property type="entry name" value="MTS"/>
    <property type="match status" value="1"/>
</dbReference>
<evidence type="ECO:0000313" key="4">
    <source>
        <dbReference type="EMBL" id="QLY40307.1"/>
    </source>
</evidence>
<evidence type="ECO:0000256" key="1">
    <source>
        <dbReference type="ARBA" id="ARBA00022603"/>
    </source>
</evidence>
<reference evidence="4 5" key="1">
    <citation type="submission" date="2020-04" db="EMBL/GenBank/DDBJ databases">
        <authorList>
            <person name="Zheng R.K."/>
            <person name="Sun C.M."/>
        </authorList>
    </citation>
    <scope>NUCLEOTIDE SEQUENCE [LARGE SCALE GENOMIC DNA]</scope>
    <source>
        <strain evidence="5">zrk29</strain>
    </source>
</reference>
<dbReference type="PANTHER" id="PTHR47816:SF4">
    <property type="entry name" value="RIBOSOMAL RNA SMALL SUBUNIT METHYLTRANSFERASE C"/>
    <property type="match status" value="1"/>
</dbReference>
<dbReference type="AlphaFoldDB" id="A0A7L6N4V8"/>
<dbReference type="Proteomes" id="UP000512167">
    <property type="component" value="Chromosome"/>
</dbReference>
<dbReference type="RefSeq" id="WP_312031134.1">
    <property type="nucleotide sequence ID" value="NZ_CP051151.1"/>
</dbReference>
<keyword evidence="2 4" id="KW-0808">Transferase</keyword>
<dbReference type="KEGG" id="tbk:HF295_05310"/>
<evidence type="ECO:0000259" key="3">
    <source>
        <dbReference type="Pfam" id="PF05175"/>
    </source>
</evidence>
<dbReference type="GO" id="GO:0008757">
    <property type="term" value="F:S-adenosylmethionine-dependent methyltransferase activity"/>
    <property type="evidence" value="ECO:0007669"/>
    <property type="project" value="InterPro"/>
</dbReference>
<dbReference type="CDD" id="cd02440">
    <property type="entry name" value="AdoMet_MTases"/>
    <property type="match status" value="1"/>
</dbReference>
<evidence type="ECO:0000256" key="2">
    <source>
        <dbReference type="ARBA" id="ARBA00022679"/>
    </source>
</evidence>
<protein>
    <submittedName>
        <fullName evidence="4">Class I SAM-dependent methyltransferase</fullName>
    </submittedName>
</protein>
<proteinExistence type="predicted"/>
<keyword evidence="1 4" id="KW-0489">Methyltransferase</keyword>
<dbReference type="PANTHER" id="PTHR47816">
    <property type="entry name" value="RIBOSOMAL RNA SMALL SUBUNIT METHYLTRANSFERASE C"/>
    <property type="match status" value="1"/>
</dbReference>
<gene>
    <name evidence="4" type="ORF">HF295_05310</name>
</gene>
<feature type="domain" description="Methyltransferase small" evidence="3">
    <location>
        <begin position="27"/>
        <end position="191"/>
    </location>
</feature>
<dbReference type="GO" id="GO:0032259">
    <property type="term" value="P:methylation"/>
    <property type="evidence" value="ECO:0007669"/>
    <property type="project" value="UniProtKB-KW"/>
</dbReference>
<dbReference type="InterPro" id="IPR029063">
    <property type="entry name" value="SAM-dependent_MTases_sf"/>
</dbReference>
<dbReference type="Gene3D" id="3.40.50.150">
    <property type="entry name" value="Vaccinia Virus protein VP39"/>
    <property type="match status" value="1"/>
</dbReference>
<evidence type="ECO:0000313" key="5">
    <source>
        <dbReference type="Proteomes" id="UP000512167"/>
    </source>
</evidence>
<dbReference type="InterPro" id="IPR007848">
    <property type="entry name" value="Small_mtfrase_dom"/>
</dbReference>
<name>A0A7L6N4V8_9MOLU</name>